<dbReference type="Proteomes" id="UP001239994">
    <property type="component" value="Unassembled WGS sequence"/>
</dbReference>
<dbReference type="PANTHER" id="PTHR15503">
    <property type="entry name" value="LDOC1 RELATED"/>
    <property type="match status" value="1"/>
</dbReference>
<evidence type="ECO:0000313" key="1">
    <source>
        <dbReference type="EMBL" id="KAK1786859.1"/>
    </source>
</evidence>
<reference evidence="1" key="1">
    <citation type="submission" date="2023-03" db="EMBL/GenBank/DDBJ databases">
        <title>Electrophorus voltai genome.</title>
        <authorList>
            <person name="Bian C."/>
        </authorList>
    </citation>
    <scope>NUCLEOTIDE SEQUENCE</scope>
    <source>
        <strain evidence="1">CB-2022</strain>
        <tissue evidence="1">Muscle</tissue>
    </source>
</reference>
<organism evidence="1 2">
    <name type="scientific">Electrophorus voltai</name>
    <dbReference type="NCBI Taxonomy" id="2609070"/>
    <lineage>
        <taxon>Eukaryota</taxon>
        <taxon>Metazoa</taxon>
        <taxon>Chordata</taxon>
        <taxon>Craniata</taxon>
        <taxon>Vertebrata</taxon>
        <taxon>Euteleostomi</taxon>
        <taxon>Actinopterygii</taxon>
        <taxon>Neopterygii</taxon>
        <taxon>Teleostei</taxon>
        <taxon>Ostariophysi</taxon>
        <taxon>Gymnotiformes</taxon>
        <taxon>Gymnotoidei</taxon>
        <taxon>Gymnotidae</taxon>
        <taxon>Electrophorus</taxon>
    </lineage>
</organism>
<dbReference type="AlphaFoldDB" id="A0AAD9DNH4"/>
<keyword evidence="2" id="KW-1185">Reference proteome</keyword>
<dbReference type="Gene3D" id="3.10.10.10">
    <property type="entry name" value="HIV Type 1 Reverse Transcriptase, subunit A, domain 1"/>
    <property type="match status" value="1"/>
</dbReference>
<feature type="non-terminal residue" evidence="1">
    <location>
        <position position="103"/>
    </location>
</feature>
<dbReference type="InterPro" id="IPR043502">
    <property type="entry name" value="DNA/RNA_pol_sf"/>
</dbReference>
<evidence type="ECO:0000313" key="2">
    <source>
        <dbReference type="Proteomes" id="UP001239994"/>
    </source>
</evidence>
<protein>
    <recommendedName>
        <fullName evidence="3">Reverse transcriptase/retrotransposon-derived protein RNase H-like domain-containing protein</fullName>
    </recommendedName>
</protein>
<sequence>NPVKSPSRCKWVARTSPPKNMPDDSPVGCACTVALTPEEAAMEAYITEALQHGFIRSSTSPVTAGFFVEKKGGGLRPCIAYWTLNEVTVNYSYPLPLIFLTHE</sequence>
<comment type="caution">
    <text evidence="1">The sequence shown here is derived from an EMBL/GenBank/DDBJ whole genome shotgun (WGS) entry which is preliminary data.</text>
</comment>
<dbReference type="InterPro" id="IPR032567">
    <property type="entry name" value="RTL1-rel"/>
</dbReference>
<gene>
    <name evidence="1" type="ORF">P4O66_017240</name>
</gene>
<evidence type="ECO:0008006" key="3">
    <source>
        <dbReference type="Google" id="ProtNLM"/>
    </source>
</evidence>
<accession>A0AAD9DNH4</accession>
<name>A0AAD9DNH4_9TELE</name>
<dbReference type="EMBL" id="JAROKS010000024">
    <property type="protein sequence ID" value="KAK1786859.1"/>
    <property type="molecule type" value="Genomic_DNA"/>
</dbReference>
<proteinExistence type="predicted"/>
<dbReference type="SUPFAM" id="SSF56672">
    <property type="entry name" value="DNA/RNA polymerases"/>
    <property type="match status" value="1"/>
</dbReference>
<dbReference type="PANTHER" id="PTHR15503:SF36">
    <property type="entry name" value="RETROTRANSPOSON GAG-LIKE PROTEIN 5"/>
    <property type="match status" value="1"/>
</dbReference>